<evidence type="ECO:0000313" key="2">
    <source>
        <dbReference type="Proteomes" id="UP000295497"/>
    </source>
</evidence>
<evidence type="ECO:0008006" key="3">
    <source>
        <dbReference type="Google" id="ProtNLM"/>
    </source>
</evidence>
<dbReference type="Proteomes" id="UP000295497">
    <property type="component" value="Chromosome"/>
</dbReference>
<protein>
    <recommendedName>
        <fullName evidence="3">Metallophosphoesterase</fullName>
    </recommendedName>
</protein>
<name>A0A4P2R0E4_SORCE</name>
<organism evidence="1 2">
    <name type="scientific">Sorangium cellulosum</name>
    <name type="common">Polyangium cellulosum</name>
    <dbReference type="NCBI Taxonomy" id="56"/>
    <lineage>
        <taxon>Bacteria</taxon>
        <taxon>Pseudomonadati</taxon>
        <taxon>Myxococcota</taxon>
        <taxon>Polyangia</taxon>
        <taxon>Polyangiales</taxon>
        <taxon>Polyangiaceae</taxon>
        <taxon>Sorangium</taxon>
    </lineage>
</organism>
<evidence type="ECO:0000313" key="1">
    <source>
        <dbReference type="EMBL" id="AUX35353.1"/>
    </source>
</evidence>
<dbReference type="EMBL" id="CP012672">
    <property type="protein sequence ID" value="AUX35353.1"/>
    <property type="molecule type" value="Genomic_DNA"/>
</dbReference>
<sequence length="39" mass="3950">MLYGHTHGADVAEIVPNVVVRTGGAEYGEPAVQGVIATA</sequence>
<gene>
    <name evidence="1" type="ORF">SOCE836_075440</name>
</gene>
<dbReference type="AlphaFoldDB" id="A0A4P2R0E4"/>
<proteinExistence type="predicted"/>
<reference evidence="1 2" key="1">
    <citation type="submission" date="2015-09" db="EMBL/GenBank/DDBJ databases">
        <title>Sorangium comparison.</title>
        <authorList>
            <person name="Zaburannyi N."/>
            <person name="Bunk B."/>
            <person name="Overmann J."/>
            <person name="Mueller R."/>
        </authorList>
    </citation>
    <scope>NUCLEOTIDE SEQUENCE [LARGE SCALE GENOMIC DNA]</scope>
    <source>
        <strain evidence="1 2">So ce836</strain>
    </source>
</reference>
<accession>A0A4P2R0E4</accession>